<dbReference type="Proteomes" id="UP000320679">
    <property type="component" value="Unassembled WGS sequence"/>
</dbReference>
<gene>
    <name evidence="2" type="ORF">E3J59_02685</name>
</gene>
<accession>A0A523UW58</accession>
<reference evidence="2 3" key="1">
    <citation type="submission" date="2019-03" db="EMBL/GenBank/DDBJ databases">
        <title>Metabolic potential of uncultured bacteria and archaea associated with petroleum seepage in deep-sea sediments.</title>
        <authorList>
            <person name="Dong X."/>
            <person name="Hubert C."/>
        </authorList>
    </citation>
    <scope>NUCLEOTIDE SEQUENCE [LARGE SCALE GENOMIC DNA]</scope>
    <source>
        <strain evidence="2">E29_bin78</strain>
    </source>
</reference>
<dbReference type="PANTHER" id="PTHR34504">
    <property type="entry name" value="ANTITOXIN HICB"/>
    <property type="match status" value="1"/>
</dbReference>
<dbReference type="InterPro" id="IPR031807">
    <property type="entry name" value="HicB-like"/>
</dbReference>
<dbReference type="InterPro" id="IPR035069">
    <property type="entry name" value="TTHA1013/TTHA0281-like"/>
</dbReference>
<dbReference type="PANTHER" id="PTHR34504:SF2">
    <property type="entry name" value="UPF0150 PROTEIN SSL0259"/>
    <property type="match status" value="1"/>
</dbReference>
<proteinExistence type="predicted"/>
<dbReference type="AlphaFoldDB" id="A0A523UW58"/>
<dbReference type="SUPFAM" id="SSF143100">
    <property type="entry name" value="TTHA1013/TTHA0281-like"/>
    <property type="match status" value="1"/>
</dbReference>
<dbReference type="Gene3D" id="3.30.160.250">
    <property type="match status" value="1"/>
</dbReference>
<comment type="caution">
    <text evidence="2">The sequence shown here is derived from an EMBL/GenBank/DDBJ whole genome shotgun (WGS) entry which is preliminary data.</text>
</comment>
<dbReference type="EMBL" id="SOJK01000114">
    <property type="protein sequence ID" value="TET46783.1"/>
    <property type="molecule type" value="Genomic_DNA"/>
</dbReference>
<organism evidence="2 3">
    <name type="scientific">Aerophobetes bacterium</name>
    <dbReference type="NCBI Taxonomy" id="2030807"/>
    <lineage>
        <taxon>Bacteria</taxon>
        <taxon>Candidatus Aerophobota</taxon>
    </lineage>
</organism>
<feature type="domain" description="HicB-like antitoxin of toxin-antitoxin system" evidence="1">
    <location>
        <begin position="10"/>
        <end position="68"/>
    </location>
</feature>
<evidence type="ECO:0000313" key="3">
    <source>
        <dbReference type="Proteomes" id="UP000320679"/>
    </source>
</evidence>
<name>A0A523UW58_UNCAE</name>
<evidence type="ECO:0000259" key="1">
    <source>
        <dbReference type="Pfam" id="PF15919"/>
    </source>
</evidence>
<sequence>MAKEYSFTTFFEPDELKGYTVTVPALPGLITEGRTLEEAKDMAHEAIRCYLEGLLKDGEPIPEEAKIVQEKIKVAPVIP</sequence>
<evidence type="ECO:0000313" key="2">
    <source>
        <dbReference type="EMBL" id="TET46783.1"/>
    </source>
</evidence>
<dbReference type="InterPro" id="IPR051404">
    <property type="entry name" value="TA_system_antitoxin"/>
</dbReference>
<dbReference type="Pfam" id="PF15919">
    <property type="entry name" value="HicB_lk_antitox"/>
    <property type="match status" value="1"/>
</dbReference>
<protein>
    <submittedName>
        <fullName evidence="2">Type II toxin-antitoxin system HicB family antitoxin</fullName>
    </submittedName>
</protein>